<dbReference type="Gene3D" id="2.60.40.1120">
    <property type="entry name" value="Carboxypeptidase-like, regulatory domain"/>
    <property type="match status" value="1"/>
</dbReference>
<dbReference type="PROSITE" id="PS51257">
    <property type="entry name" value="PROKAR_LIPOPROTEIN"/>
    <property type="match status" value="1"/>
</dbReference>
<dbReference type="Pfam" id="PF16215">
    <property type="entry name" value="DUF4876"/>
    <property type="match status" value="1"/>
</dbReference>
<evidence type="ECO:0000313" key="2">
    <source>
        <dbReference type="Proteomes" id="UP001165302"/>
    </source>
</evidence>
<sequence length="403" mass="43983">MKNIKKISLYCLTIITIFTSCRKDFEEINSVQLQLQLEFPDTFVDGKVPSGIDVTLRNNITGDQTNLTSDERGQVVANVIPGTYTVTASKAYEPTVAFEIAGYDQEIFVNGSLSPLVVDGSKSAILKLNSSRAGGLVIREFYYSAVTGYIYDGFTEIYNNSNEAIRVDSLFIGATRSAASNNTAASSPYNFLTVHPNEVYLNQVFMIPSNGAAKYLQPGESLVVALDAFNHKSDPNGNKNSPVDLGDADYEVYWRFPSNQPDIDFPDVPNMLHVHAGSTAGFDWNIGINGAGMVIFKVDDTSKLPVIFEPDARTAGTTQYMGVPVEKIIDGVDATANSSIFLSNKRLPATVDASMAYTGATLKGYSVRRKVKSVVEGRTIFMDTNNSAVDFEMNPVASPRKWN</sequence>
<protein>
    <submittedName>
        <fullName evidence="1">DUF4876 domain-containing protein</fullName>
    </submittedName>
</protein>
<keyword evidence="2" id="KW-1185">Reference proteome</keyword>
<organism evidence="1 2">
    <name type="scientific">Sphingobacterium bovistauri</name>
    <dbReference type="NCBI Taxonomy" id="2781959"/>
    <lineage>
        <taxon>Bacteria</taxon>
        <taxon>Pseudomonadati</taxon>
        <taxon>Bacteroidota</taxon>
        <taxon>Sphingobacteriia</taxon>
        <taxon>Sphingobacteriales</taxon>
        <taxon>Sphingobacteriaceae</taxon>
        <taxon>Sphingobacterium</taxon>
    </lineage>
</organism>
<evidence type="ECO:0000313" key="1">
    <source>
        <dbReference type="EMBL" id="MCA5003992.1"/>
    </source>
</evidence>
<dbReference type="EMBL" id="JADEYP010000003">
    <property type="protein sequence ID" value="MCA5003992.1"/>
    <property type="molecule type" value="Genomic_DNA"/>
</dbReference>
<accession>A0ABS7Z327</accession>
<comment type="caution">
    <text evidence="1">The sequence shown here is derived from an EMBL/GenBank/DDBJ whole genome shotgun (WGS) entry which is preliminary data.</text>
</comment>
<name>A0ABS7Z327_9SPHI</name>
<reference evidence="1" key="1">
    <citation type="submission" date="2020-10" db="EMBL/GenBank/DDBJ databases">
        <authorList>
            <person name="Lu T."/>
            <person name="Wang Q."/>
            <person name="Han X."/>
        </authorList>
    </citation>
    <scope>NUCLEOTIDE SEQUENCE</scope>
    <source>
        <strain evidence="1">WQ 366</strain>
    </source>
</reference>
<dbReference type="Proteomes" id="UP001165302">
    <property type="component" value="Unassembled WGS sequence"/>
</dbReference>
<gene>
    <name evidence="1" type="ORF">IPZ78_02360</name>
</gene>
<dbReference type="InterPro" id="IPR032627">
    <property type="entry name" value="DUF4876"/>
</dbReference>
<dbReference type="RefSeq" id="WP_225551328.1">
    <property type="nucleotide sequence ID" value="NZ_JADEYP010000003.1"/>
</dbReference>
<proteinExistence type="predicted"/>